<dbReference type="SUPFAM" id="SSF74877">
    <property type="entry name" value="Major surface antigen p30, SAG1"/>
    <property type="match status" value="2"/>
</dbReference>
<evidence type="ECO:0000259" key="2">
    <source>
        <dbReference type="Pfam" id="PF04092"/>
    </source>
</evidence>
<accession>A0A2A9MKL8</accession>
<dbReference type="GeneID" id="40309953"/>
<dbReference type="Gene3D" id="2.60.40.1320">
    <property type="entry name" value="SRS domain"/>
    <property type="match status" value="2"/>
</dbReference>
<dbReference type="InterPro" id="IPR036755">
    <property type="entry name" value="SRS_dom_sf"/>
</dbReference>
<proteinExistence type="predicted"/>
<dbReference type="Pfam" id="PF04092">
    <property type="entry name" value="SAG"/>
    <property type="match status" value="2"/>
</dbReference>
<dbReference type="EMBL" id="NWUJ01000003">
    <property type="protein sequence ID" value="PFH36831.1"/>
    <property type="molecule type" value="Genomic_DNA"/>
</dbReference>
<feature type="domain" description="SRS" evidence="2">
    <location>
        <begin position="76"/>
        <end position="209"/>
    </location>
</feature>
<dbReference type="PRINTS" id="PR01801">
    <property type="entry name" value="SURFCEANTIGN"/>
</dbReference>
<dbReference type="InterPro" id="IPR028352">
    <property type="entry name" value="Surface_antig_SAG1"/>
</dbReference>
<keyword evidence="4" id="KW-1185">Reference proteome</keyword>
<reference evidence="3 4" key="1">
    <citation type="submission" date="2017-09" db="EMBL/GenBank/DDBJ databases">
        <title>Genome sequencing of Besnoitia besnoiti strain Bb-Ger1.</title>
        <authorList>
            <person name="Schares G."/>
            <person name="Venepally P."/>
            <person name="Lorenzi H.A."/>
        </authorList>
    </citation>
    <scope>NUCLEOTIDE SEQUENCE [LARGE SCALE GENOMIC DNA]</scope>
    <source>
        <strain evidence="3 4">Bb-Ger1</strain>
    </source>
</reference>
<organism evidence="3 4">
    <name type="scientific">Besnoitia besnoiti</name>
    <name type="common">Apicomplexan protozoan</name>
    <dbReference type="NCBI Taxonomy" id="94643"/>
    <lineage>
        <taxon>Eukaryota</taxon>
        <taxon>Sar</taxon>
        <taxon>Alveolata</taxon>
        <taxon>Apicomplexa</taxon>
        <taxon>Conoidasida</taxon>
        <taxon>Coccidia</taxon>
        <taxon>Eucoccidiorida</taxon>
        <taxon>Eimeriorina</taxon>
        <taxon>Sarcocystidae</taxon>
        <taxon>Besnoitia</taxon>
    </lineage>
</organism>
<evidence type="ECO:0000313" key="4">
    <source>
        <dbReference type="Proteomes" id="UP000224006"/>
    </source>
</evidence>
<comment type="caution">
    <text evidence="3">The sequence shown here is derived from an EMBL/GenBank/DDBJ whole genome shotgun (WGS) entry which is preliminary data.</text>
</comment>
<dbReference type="GO" id="GO:0016020">
    <property type="term" value="C:membrane"/>
    <property type="evidence" value="ECO:0007669"/>
    <property type="project" value="InterPro"/>
</dbReference>
<feature type="transmembrane region" description="Helical" evidence="1">
    <location>
        <begin position="34"/>
        <end position="51"/>
    </location>
</feature>
<feature type="domain" description="SRS" evidence="2">
    <location>
        <begin position="220"/>
        <end position="353"/>
    </location>
</feature>
<keyword evidence="1" id="KW-1133">Transmembrane helix</keyword>
<dbReference type="Proteomes" id="UP000224006">
    <property type="component" value="Chromosome III"/>
</dbReference>
<keyword evidence="1" id="KW-0812">Transmembrane</keyword>
<dbReference type="VEuPathDB" id="ToxoDB:BESB_050230"/>
<dbReference type="OrthoDB" id="329695at2759"/>
<dbReference type="RefSeq" id="XP_029220840.1">
    <property type="nucleotide sequence ID" value="XM_029363474.1"/>
</dbReference>
<evidence type="ECO:0000313" key="3">
    <source>
        <dbReference type="EMBL" id="PFH36831.1"/>
    </source>
</evidence>
<keyword evidence="1" id="KW-0472">Membrane</keyword>
<gene>
    <name evidence="3" type="ORF">BESB_050230</name>
</gene>
<sequence>MSDISTVIYQTPTGAGGFRRERFRQRNPCRMSQLHLVVMLLLATASAFPQFTHFSTFSLADEPQGSNSKCTPENGVTSCVCDTSDSSLLPKKFEATISADRPKLRLLCEAQMTCTPVELNKSMVCPADTKDLNQCKLTSEGEGTACIPMKNLLSGDNGKVQWTTEEAKSVSKPYIVLNVPPENLPFSNKQFTVGCLNNSIAQCHVTVTIQARKTVMQERKVMCAYGKDSNNSKQHQTITLTPSQNSFTLVCGADGDVLPTDYNSHYCPVTETPTDAQASCSGNYESIFPAYNSNWWKPSEPKSFTFEVPADQFPEKDATISLGCRQKPSGDVNGHKTVSDVAETSVCNVDVTIGGTGAASTSPPSAAPGDANVCFRATAVAAALASLNQWL</sequence>
<dbReference type="InterPro" id="IPR007226">
    <property type="entry name" value="SRS_dom"/>
</dbReference>
<dbReference type="AlphaFoldDB" id="A0A2A9MKL8"/>
<protein>
    <submittedName>
        <fullName evidence="3">SAG-related sequence</fullName>
    </submittedName>
</protein>
<name>A0A2A9MKL8_BESBE</name>
<evidence type="ECO:0000256" key="1">
    <source>
        <dbReference type="SAM" id="Phobius"/>
    </source>
</evidence>
<dbReference type="KEGG" id="bbes:BESB_050230"/>